<evidence type="ECO:0000313" key="4">
    <source>
        <dbReference type="Proteomes" id="UP000054477"/>
    </source>
</evidence>
<feature type="region of interest" description="Disordered" evidence="2">
    <location>
        <begin position="289"/>
        <end position="366"/>
    </location>
</feature>
<accession>A0A0C9Y5M4</accession>
<dbReference type="EMBL" id="KN838539">
    <property type="protein sequence ID" value="KIK09274.1"/>
    <property type="molecule type" value="Genomic_DNA"/>
</dbReference>
<organism evidence="3 4">
    <name type="scientific">Laccaria amethystina LaAM-08-1</name>
    <dbReference type="NCBI Taxonomy" id="1095629"/>
    <lineage>
        <taxon>Eukaryota</taxon>
        <taxon>Fungi</taxon>
        <taxon>Dikarya</taxon>
        <taxon>Basidiomycota</taxon>
        <taxon>Agaricomycotina</taxon>
        <taxon>Agaricomycetes</taxon>
        <taxon>Agaricomycetidae</taxon>
        <taxon>Agaricales</taxon>
        <taxon>Agaricineae</taxon>
        <taxon>Hydnangiaceae</taxon>
        <taxon>Laccaria</taxon>
    </lineage>
</organism>
<evidence type="ECO:0000313" key="3">
    <source>
        <dbReference type="EMBL" id="KIK09274.1"/>
    </source>
</evidence>
<dbReference type="Pfam" id="PF08939">
    <property type="entry name" value="Bles03"/>
    <property type="match status" value="1"/>
</dbReference>
<dbReference type="STRING" id="1095629.A0A0C9Y5M4"/>
<name>A0A0C9Y5M4_9AGAR</name>
<reference evidence="3 4" key="1">
    <citation type="submission" date="2014-04" db="EMBL/GenBank/DDBJ databases">
        <authorList>
            <consortium name="DOE Joint Genome Institute"/>
            <person name="Kuo A."/>
            <person name="Kohler A."/>
            <person name="Nagy L.G."/>
            <person name="Floudas D."/>
            <person name="Copeland A."/>
            <person name="Barry K.W."/>
            <person name="Cichocki N."/>
            <person name="Veneault-Fourrey C."/>
            <person name="LaButti K."/>
            <person name="Lindquist E.A."/>
            <person name="Lipzen A."/>
            <person name="Lundell T."/>
            <person name="Morin E."/>
            <person name="Murat C."/>
            <person name="Sun H."/>
            <person name="Tunlid A."/>
            <person name="Henrissat B."/>
            <person name="Grigoriev I.V."/>
            <person name="Hibbett D.S."/>
            <person name="Martin F."/>
            <person name="Nordberg H.P."/>
            <person name="Cantor M.N."/>
            <person name="Hua S.X."/>
        </authorList>
    </citation>
    <scope>NUCLEOTIDE SEQUENCE [LARGE SCALE GENOMIC DNA]</scope>
    <source>
        <strain evidence="3 4">LaAM-08-1</strain>
    </source>
</reference>
<feature type="compositionally biased region" description="Basic and acidic residues" evidence="2">
    <location>
        <begin position="314"/>
        <end position="325"/>
    </location>
</feature>
<comment type="similarity">
    <text evidence="1">Belongs to the UPF0696 family.</text>
</comment>
<evidence type="ECO:0000256" key="2">
    <source>
        <dbReference type="SAM" id="MobiDB-lite"/>
    </source>
</evidence>
<evidence type="ECO:0000256" key="1">
    <source>
        <dbReference type="ARBA" id="ARBA00010568"/>
    </source>
</evidence>
<dbReference type="OrthoDB" id="10067381at2759"/>
<proteinExistence type="inferred from homology"/>
<dbReference type="PANTHER" id="PTHR31977:SF1">
    <property type="entry name" value="UPF0696 PROTEIN C11ORF68"/>
    <property type="match status" value="1"/>
</dbReference>
<feature type="compositionally biased region" description="Acidic residues" evidence="2">
    <location>
        <begin position="291"/>
        <end position="301"/>
    </location>
</feature>
<dbReference type="AlphaFoldDB" id="A0A0C9Y5M4"/>
<gene>
    <name evidence="3" type="ORF">K443DRAFT_671767</name>
</gene>
<dbReference type="PANTHER" id="PTHR31977">
    <property type="entry name" value="UPF0696 PROTEIN C11ORF68"/>
    <property type="match status" value="1"/>
</dbReference>
<dbReference type="InterPro" id="IPR015034">
    <property type="entry name" value="Bles03"/>
</dbReference>
<dbReference type="InterPro" id="IPR023398">
    <property type="entry name" value="TIF_eIF4e-like"/>
</dbReference>
<reference evidence="4" key="2">
    <citation type="submission" date="2015-01" db="EMBL/GenBank/DDBJ databases">
        <title>Evolutionary Origins and Diversification of the Mycorrhizal Mutualists.</title>
        <authorList>
            <consortium name="DOE Joint Genome Institute"/>
            <consortium name="Mycorrhizal Genomics Consortium"/>
            <person name="Kohler A."/>
            <person name="Kuo A."/>
            <person name="Nagy L.G."/>
            <person name="Floudas D."/>
            <person name="Copeland A."/>
            <person name="Barry K.W."/>
            <person name="Cichocki N."/>
            <person name="Veneault-Fourrey C."/>
            <person name="LaButti K."/>
            <person name="Lindquist E.A."/>
            <person name="Lipzen A."/>
            <person name="Lundell T."/>
            <person name="Morin E."/>
            <person name="Murat C."/>
            <person name="Riley R."/>
            <person name="Ohm R."/>
            <person name="Sun H."/>
            <person name="Tunlid A."/>
            <person name="Henrissat B."/>
            <person name="Grigoriev I.V."/>
            <person name="Hibbett D.S."/>
            <person name="Martin F."/>
        </authorList>
    </citation>
    <scope>NUCLEOTIDE SEQUENCE [LARGE SCALE GENOMIC DNA]</scope>
    <source>
        <strain evidence="4">LaAM-08-1</strain>
    </source>
</reference>
<dbReference type="SUPFAM" id="SSF55418">
    <property type="entry name" value="eIF4e-like"/>
    <property type="match status" value="1"/>
</dbReference>
<protein>
    <submittedName>
        <fullName evidence="3">Uncharacterized protein</fullName>
    </submittedName>
</protein>
<dbReference type="HOGENOM" id="CLU_062058_0_0_1"/>
<sequence>MLQSEDSLPSSYKYTWSKDVELSLPDFLTKFKPSMVQNDGTKPWIWVKGSDPLVEDVGVEDAIKEASDYLNEVTEKIENVKNDESIPLRSNKKTGAKSKKEVREKIQAEASKKLEEIAVSRGYLSGKWLIFAPSDKVDMIWSNIATSIVSGPLSSTSVYLAKVATSPDSETSNAQHLICVYMPNVYDKESVTQVMKLLLRNHGVNLSGVKSNLYTSIGIDSKHASGIQSTIWKNSTLIPEPESKALKDAFFANLSTPQAVVPVKCDVQAVELPTTSKVKPKLKLRKKVDDNPFESDNEESETLPAKKSIANKAKRTETDNKKPEEPPLSPEPKKGGVKVKAKRASSSGDEDNGEERPKKKRAAAKR</sequence>
<dbReference type="Proteomes" id="UP000054477">
    <property type="component" value="Unassembled WGS sequence"/>
</dbReference>
<dbReference type="Gene3D" id="3.30.760.10">
    <property type="entry name" value="RNA Cap, Translation Initiation Factor Eif4e"/>
    <property type="match status" value="1"/>
</dbReference>
<keyword evidence="4" id="KW-1185">Reference proteome</keyword>